<keyword evidence="3" id="KW-0061">Asparagine biosynthesis</keyword>
<evidence type="ECO:0000313" key="7">
    <source>
        <dbReference type="Proteomes" id="UP001397290"/>
    </source>
</evidence>
<evidence type="ECO:0000256" key="1">
    <source>
        <dbReference type="ARBA" id="ARBA00008106"/>
    </source>
</evidence>
<evidence type="ECO:0000313" key="6">
    <source>
        <dbReference type="EMBL" id="KAK8143633.1"/>
    </source>
</evidence>
<sequence length="826" mass="90654">MPETIIAFDLYGTLLSTESIATELANLYGNEKAKTLAARARTLQLEYTWRSNSMNRYQSFSNVTRWSFRQATAELGLDLGPAEEERVMKAYNGLDTFPDADAGLGILATKKEAESVSAYVFSNGDPSMLASSMSTCPALANASSVLPAAKVISVEPLRVFKPHPSVYDYLVGVAGKKDSPGDVWLVSSNPFDVCGAVAAGLRSAWVDRAGRGWLDGLANGTGNNPTMVFQADAAPKHRHVRLHHHRHVRLTTTATSVTWRALEIYQHQQQSTEHQHQARTRIMCGIHAAISQNVPSPISGTLEANLRCRGPDHLGSLTISLLDNDGHLCVALTSTVLALRGNHTTAQPLLDQDSGSALCWNGEAWRIHGQPVTGNDGEFVLSKLVAASSHSQEAILNTLRAIEGPFAFVFVDKRNKILYYGRDRLGRRSLLVKLESPFQLSSISDASTTGWLEVEADGCYSISLTSNSFLSTVEPSRHDWDNNAELISALGIFNATVPKGLDRLTENAEAVGTLKNHLLQSLQYRVQGIPVPPGVNEPQVSVAVLFSGGLDCTVLARLTHELLPKDDQIDLLNVAFENPRIAAQHKDLDPEKLFELCPDRMTGRQSFAELIKSCPERTWRFVAVNVPYNDTTFHRNTVVSLIYPHNTEMDLSIAFALYFAARGQGLAQTSIDAEPVPYSTEARVLLSGLGADELFGGYSRHGIAFERKGYEGLIEELRLDVGRLGKRNLGRDDRAMSHWGREVRFPFLDERLVKWAIELPVWQKCDFGNDADGEKGVEAAKRILRLLARDLGLQAVSMAKKRAIQFGARTAKMESGRTKGTTLIGA</sequence>
<dbReference type="PRINTS" id="PR00413">
    <property type="entry name" value="HADHALOGNASE"/>
</dbReference>
<dbReference type="NCBIfam" id="TIGR01493">
    <property type="entry name" value="HAD-SF-IA-v2"/>
    <property type="match status" value="1"/>
</dbReference>
<dbReference type="InterPro" id="IPR023214">
    <property type="entry name" value="HAD_sf"/>
</dbReference>
<evidence type="ECO:0000256" key="3">
    <source>
        <dbReference type="ARBA" id="ARBA00022888"/>
    </source>
</evidence>
<dbReference type="Gene3D" id="3.60.20.10">
    <property type="entry name" value="Glutamine Phosphoribosylpyrophosphate, subunit 1, domain 1"/>
    <property type="match status" value="1"/>
</dbReference>
<dbReference type="SUPFAM" id="SSF56235">
    <property type="entry name" value="N-terminal nucleophile aminohydrolases (Ntn hydrolases)"/>
    <property type="match status" value="1"/>
</dbReference>
<dbReference type="InterPro" id="IPR006328">
    <property type="entry name" value="2-HAD"/>
</dbReference>
<dbReference type="PANTHER" id="PTHR45937">
    <property type="entry name" value="ASPARAGINE SYNTHETASE DOMAIN-CONTAINING PROTEIN 1"/>
    <property type="match status" value="1"/>
</dbReference>
<dbReference type="PANTHER" id="PTHR45937:SF1">
    <property type="entry name" value="ASPARAGINE SYNTHETASE DOMAIN-CONTAINING PROTEIN 1"/>
    <property type="match status" value="1"/>
</dbReference>
<dbReference type="Gene3D" id="1.10.150.240">
    <property type="entry name" value="Putative phosphatase, domain 2"/>
    <property type="match status" value="1"/>
</dbReference>
<dbReference type="NCBIfam" id="TIGR01428">
    <property type="entry name" value="HAD_type_II"/>
    <property type="match status" value="1"/>
</dbReference>
<dbReference type="SUPFAM" id="SSF52402">
    <property type="entry name" value="Adenine nucleotide alpha hydrolases-like"/>
    <property type="match status" value="1"/>
</dbReference>
<accession>A0AAW0RN37</accession>
<comment type="similarity">
    <text evidence="1">Belongs to the HAD-like hydrolase superfamily. S-2-haloalkanoic acid dehalogenase family.</text>
</comment>
<dbReference type="InterPro" id="IPR036412">
    <property type="entry name" value="HAD-like_sf"/>
</dbReference>
<keyword evidence="4" id="KW-0315">Glutamine amidotransferase</keyword>
<dbReference type="InterPro" id="IPR006439">
    <property type="entry name" value="HAD-SF_hydro_IA"/>
</dbReference>
<dbReference type="Pfam" id="PF00733">
    <property type="entry name" value="Asn_synthase"/>
    <property type="match status" value="1"/>
</dbReference>
<dbReference type="InterPro" id="IPR029055">
    <property type="entry name" value="Ntn_hydrolases_N"/>
</dbReference>
<dbReference type="GO" id="GO:0016791">
    <property type="term" value="F:phosphatase activity"/>
    <property type="evidence" value="ECO:0007669"/>
    <property type="project" value="UniProtKB-ARBA"/>
</dbReference>
<dbReference type="GO" id="GO:0006529">
    <property type="term" value="P:asparagine biosynthetic process"/>
    <property type="evidence" value="ECO:0007669"/>
    <property type="project" value="UniProtKB-KW"/>
</dbReference>
<dbReference type="InterPro" id="IPR014729">
    <property type="entry name" value="Rossmann-like_a/b/a_fold"/>
</dbReference>
<dbReference type="CDD" id="cd01991">
    <property type="entry name" value="Asn_synthase_B_C"/>
    <property type="match status" value="1"/>
</dbReference>
<dbReference type="CDD" id="cd03766">
    <property type="entry name" value="Gn_AT_II_novel"/>
    <property type="match status" value="1"/>
</dbReference>
<dbReference type="InterPro" id="IPR051857">
    <property type="entry name" value="Asn_synthetase_domain"/>
</dbReference>
<evidence type="ECO:0000256" key="4">
    <source>
        <dbReference type="ARBA" id="ARBA00022962"/>
    </source>
</evidence>
<dbReference type="InterPro" id="IPR023198">
    <property type="entry name" value="PGP-like_dom2"/>
</dbReference>
<evidence type="ECO:0000259" key="5">
    <source>
        <dbReference type="PROSITE" id="PS51278"/>
    </source>
</evidence>
<dbReference type="Gene3D" id="3.40.50.1000">
    <property type="entry name" value="HAD superfamily/HAD-like"/>
    <property type="match status" value="1"/>
</dbReference>
<dbReference type="Gene3D" id="3.40.50.620">
    <property type="entry name" value="HUPs"/>
    <property type="match status" value="1"/>
</dbReference>
<dbReference type="GO" id="GO:0019120">
    <property type="term" value="F:hydrolase activity, acting on acid halide bonds, in C-halide compounds"/>
    <property type="evidence" value="ECO:0007669"/>
    <property type="project" value="InterPro"/>
</dbReference>
<protein>
    <recommendedName>
        <fullName evidence="5">Glutamine amidotransferase type-2 domain-containing protein</fullName>
    </recommendedName>
</protein>
<dbReference type="EMBL" id="JAAHCF010000484">
    <property type="protein sequence ID" value="KAK8143633.1"/>
    <property type="molecule type" value="Genomic_DNA"/>
</dbReference>
<proteinExistence type="inferred from homology"/>
<dbReference type="Proteomes" id="UP001397290">
    <property type="component" value="Unassembled WGS sequence"/>
</dbReference>
<evidence type="ECO:0000256" key="2">
    <source>
        <dbReference type="ARBA" id="ARBA00022605"/>
    </source>
</evidence>
<dbReference type="SUPFAM" id="SSF56784">
    <property type="entry name" value="HAD-like"/>
    <property type="match status" value="1"/>
</dbReference>
<dbReference type="InterPro" id="IPR017932">
    <property type="entry name" value="GATase_2_dom"/>
</dbReference>
<dbReference type="Pfam" id="PF00702">
    <property type="entry name" value="Hydrolase"/>
    <property type="match status" value="1"/>
</dbReference>
<comment type="caution">
    <text evidence="6">The sequence shown here is derived from an EMBL/GenBank/DDBJ whole genome shotgun (WGS) entry which is preliminary data.</text>
</comment>
<feature type="domain" description="Glutamine amidotransferase type-2" evidence="5">
    <location>
        <begin position="284"/>
        <end position="525"/>
    </location>
</feature>
<gene>
    <name evidence="6" type="ORF">G3M48_006954</name>
</gene>
<keyword evidence="7" id="KW-1185">Reference proteome</keyword>
<dbReference type="InterPro" id="IPR001962">
    <property type="entry name" value="Asn_synthase"/>
</dbReference>
<organism evidence="6 7">
    <name type="scientific">Beauveria asiatica</name>
    <dbReference type="NCBI Taxonomy" id="1069075"/>
    <lineage>
        <taxon>Eukaryota</taxon>
        <taxon>Fungi</taxon>
        <taxon>Dikarya</taxon>
        <taxon>Ascomycota</taxon>
        <taxon>Pezizomycotina</taxon>
        <taxon>Sordariomycetes</taxon>
        <taxon>Hypocreomycetidae</taxon>
        <taxon>Hypocreales</taxon>
        <taxon>Cordycipitaceae</taxon>
        <taxon>Beauveria</taxon>
    </lineage>
</organism>
<dbReference type="Pfam" id="PF13537">
    <property type="entry name" value="GATase_7"/>
    <property type="match status" value="1"/>
</dbReference>
<reference evidence="6 7" key="1">
    <citation type="submission" date="2020-02" db="EMBL/GenBank/DDBJ databases">
        <title>Comparative genomics of the hypocrealean fungal genus Beauvera.</title>
        <authorList>
            <person name="Showalter D.N."/>
            <person name="Bushley K.E."/>
            <person name="Rehner S.A."/>
        </authorList>
    </citation>
    <scope>NUCLEOTIDE SEQUENCE [LARGE SCALE GENOMIC DNA]</scope>
    <source>
        <strain evidence="6 7">ARSEF4384</strain>
    </source>
</reference>
<dbReference type="PROSITE" id="PS51278">
    <property type="entry name" value="GATASE_TYPE_2"/>
    <property type="match status" value="1"/>
</dbReference>
<dbReference type="GO" id="GO:0004066">
    <property type="term" value="F:asparagine synthase (glutamine-hydrolyzing) activity"/>
    <property type="evidence" value="ECO:0007669"/>
    <property type="project" value="InterPro"/>
</dbReference>
<keyword evidence="2" id="KW-0028">Amino-acid biosynthesis</keyword>
<dbReference type="AlphaFoldDB" id="A0AAW0RN37"/>
<name>A0AAW0RN37_9HYPO</name>